<dbReference type="InterPro" id="IPR031139">
    <property type="entry name" value="RPGRIP1_fam"/>
</dbReference>
<dbReference type="GeneTree" id="ENSGT00520000055620"/>
<dbReference type="Pfam" id="PF00168">
    <property type="entry name" value="C2"/>
    <property type="match status" value="1"/>
</dbReference>
<feature type="compositionally biased region" description="Polar residues" evidence="7">
    <location>
        <begin position="1161"/>
        <end position="1175"/>
    </location>
</feature>
<dbReference type="Gene3D" id="2.60.40.150">
    <property type="entry name" value="C2 domain"/>
    <property type="match status" value="3"/>
</dbReference>
<evidence type="ECO:0000256" key="2">
    <source>
        <dbReference type="ARBA" id="ARBA00006042"/>
    </source>
</evidence>
<keyword evidence="3 6" id="KW-0175">Coiled coil</keyword>
<dbReference type="GO" id="GO:0046548">
    <property type="term" value="P:retinal rod cell development"/>
    <property type="evidence" value="ECO:0007669"/>
    <property type="project" value="TreeGrafter"/>
</dbReference>
<dbReference type="PANTHER" id="PTHR14240">
    <property type="entry name" value="RETINITIS PIGMENTOSA GTPASE REGULATOR-INTERACTING PROTEIN"/>
    <property type="match status" value="1"/>
</dbReference>
<dbReference type="Ensembl" id="ENSCMIT00000043187.1">
    <property type="protein sequence ID" value="ENSCMIP00000042568.1"/>
    <property type="gene ID" value="ENSCMIG00000017683.1"/>
</dbReference>
<proteinExistence type="inferred from homology"/>
<dbReference type="SUPFAM" id="SSF49562">
    <property type="entry name" value="C2 domain (Calcium/lipid-binding domain, CaLB)"/>
    <property type="match status" value="2"/>
</dbReference>
<dbReference type="InterPro" id="IPR000008">
    <property type="entry name" value="C2_dom"/>
</dbReference>
<feature type="compositionally biased region" description="Acidic residues" evidence="7">
    <location>
        <begin position="1336"/>
        <end position="1346"/>
    </location>
</feature>
<dbReference type="GO" id="GO:0005856">
    <property type="term" value="C:cytoskeleton"/>
    <property type="evidence" value="ECO:0007669"/>
    <property type="project" value="UniProtKB-ARBA"/>
</dbReference>
<dbReference type="Proteomes" id="UP000314986">
    <property type="component" value="Unassembled WGS sequence"/>
</dbReference>
<dbReference type="Pfam" id="PF18111">
    <property type="entry name" value="RPGR1_C"/>
    <property type="match status" value="1"/>
</dbReference>
<organism evidence="9 10">
    <name type="scientific">Callorhinchus milii</name>
    <name type="common">Ghost shark</name>
    <dbReference type="NCBI Taxonomy" id="7868"/>
    <lineage>
        <taxon>Eukaryota</taxon>
        <taxon>Metazoa</taxon>
        <taxon>Chordata</taxon>
        <taxon>Craniata</taxon>
        <taxon>Vertebrata</taxon>
        <taxon>Chondrichthyes</taxon>
        <taxon>Holocephali</taxon>
        <taxon>Chimaeriformes</taxon>
        <taxon>Callorhinchidae</taxon>
        <taxon>Callorhinchus</taxon>
    </lineage>
</organism>
<feature type="region of interest" description="Disordered" evidence="7">
    <location>
        <begin position="947"/>
        <end position="982"/>
    </location>
</feature>
<dbReference type="GO" id="GO:0032391">
    <property type="term" value="C:photoreceptor connecting cilium"/>
    <property type="evidence" value="ECO:0007669"/>
    <property type="project" value="TreeGrafter"/>
</dbReference>
<keyword evidence="5" id="KW-0966">Cell projection</keyword>
<protein>
    <submittedName>
        <fullName evidence="9">RPGRIP1 like</fullName>
    </submittedName>
</protein>
<evidence type="ECO:0000256" key="6">
    <source>
        <dbReference type="SAM" id="Coils"/>
    </source>
</evidence>
<comment type="subcellular location">
    <subcellularLocation>
        <location evidence="1">Cell projection</location>
        <location evidence="1">Cilium</location>
    </subcellularLocation>
</comment>
<keyword evidence="10" id="KW-1185">Reference proteome</keyword>
<feature type="compositionally biased region" description="Basic and acidic residues" evidence="7">
    <location>
        <begin position="1223"/>
        <end position="1233"/>
    </location>
</feature>
<sequence>MSDLADETAGDLPVKDVGLCLAGIGGLQESSAAQNARARQAVSRISREELEDRFLRLHDENFLLKQHARKQEDKIKRMATKLIRLVTDRKRSELESGGTKRVGRDIEMEEMIEELQEKVCELEKQNEGLRNRLVACKQQLQVQGRRQTPYNYVQSRINTGLRKVNEVASMQENLKRGIRVQDPEPAAKYTQTIQPRYGHSLLEEARAEIRNLENVIESYKTQMEEMEQSAEILREQIKKKEQGYEESLLQLREHQATGQRIAIRDNVEMIRLQKQFAEKATAFTVMEGKLLQIQENQRTMKASHDAFMNKVDELNTQLKEERCKCLCLEKQLHSASFSRRITEELQERVTDLQKEKDLLKENYDKLFNSAFDMTHEQQWKLKEQQLKLQIAQLETALKSDLADKNEILDKIKLEREQNERLSQENKELQLHYLQHKQQLDELKDRMKFFTKESDIDVAELSEALMLIKVRNNQKKGNLEFLEKLEDDINKDLERSMRELQARHAETVQELEKTRNMLIMQYKINKDYQSEVDTVTRKMEDNKREYEMKLDQYAQLLDIRADRIRKLEAQLKDIAYGTKQFKFKPEITADDKVDEFDETIHLERGENLFEIHINTLIFSPEALQAFSEQEPATFCTFAFYDYELQSTPVVHGLQPVYDFTSQYIVRVDDFFLQYLQKNTVKLELQFTFGTDYETIAVCQLRMHEILEKNGRIFGTTNLVGIRGDVKDYGTLEYWIRLRVPMDQAIRLYKERTKALGYIVSNLKADDKTPEVPTISQINTSPLADGNLNELYITIKFCSNLQTERRNGQPSPYVVYKFFDFADHDTSIIPNTNEPQFDDHFSFPVPMNADLDKYLKSESLHIYVFDDEEPDNTFYLGKANVPLISLAHDKYITGTFELRNSEGQANGTVNVVLKWQNSYFPPSGSTMTVEQAEVVPKQEPEKLPIEEELKASPLSKPSSGTVVKMPPTPKPRKLYIDSGKQERRVSFADPSATISRSSTVVEKKLEEVESIPAKPEQISQVKRSPSVVAKQREEVNSSEKDETIPQVKRTPSGRKLEESKSGTGTDEPVNQVKQSPSDRKLGETKSAPGTAEPVSQVKRTPSGRKLQETKSAAGTDEAVSQVKQSPSDRKLGETESAAGTVEPVSQVKRTPSGRKLEEAKSAAGTNEPISQVKQTPSVRKLQEIKSATGTVEAVSQIKRTPSGRKLDETKSATGVDEPVSQIKRTPSDRKLEETKSAAGTVEPVSELKRTPSIVAQKREEVEVTPQTAEPAIQDGKGTALEDGAEPNFEKVQEEGELSELSDGQVAFPSGQSGAISEESETIDVKESDQDGNDAQATDIDESITDSDDSIVPGWPSKDIKQPSEKIRIEIVSLTINNNAPILKDETVQRLFVEYKFCNLPAEETPLSLPKPSSGQWIHYNYSNVIHVDEENNQQRRQFLKSVLQGLESNLESIRFTIVSDPPEDEQELECEDVGFAHINLREIFQKGEDVIEKDIDIVYPQGGTEVIGKVKVTVEALEVLRNISKENGRQL</sequence>
<evidence type="ECO:0000256" key="5">
    <source>
        <dbReference type="ARBA" id="ARBA00023273"/>
    </source>
</evidence>
<keyword evidence="4" id="KW-0969">Cilium</keyword>
<evidence type="ECO:0000313" key="9">
    <source>
        <dbReference type="Ensembl" id="ENSCMIP00000042568.1"/>
    </source>
</evidence>
<feature type="compositionally biased region" description="Basic and acidic residues" evidence="7">
    <location>
        <begin position="1028"/>
        <end position="1041"/>
    </location>
</feature>
<name>A0A4W3JWJ8_CALMI</name>
<feature type="coiled-coil region" evidence="6">
    <location>
        <begin position="304"/>
        <end position="452"/>
    </location>
</feature>
<evidence type="ECO:0000256" key="1">
    <source>
        <dbReference type="ARBA" id="ARBA00004138"/>
    </source>
</evidence>
<feature type="coiled-coil region" evidence="6">
    <location>
        <begin position="202"/>
        <end position="243"/>
    </location>
</feature>
<dbReference type="InterPro" id="IPR041091">
    <property type="entry name" value="RPGRIP1_C"/>
</dbReference>
<comment type="similarity">
    <text evidence="2">Belongs to the RPGRIP1 family.</text>
</comment>
<reference evidence="10" key="3">
    <citation type="journal article" date="2014" name="Nature">
        <title>Elephant shark genome provides unique insights into gnathostome evolution.</title>
        <authorList>
            <consortium name="International Elephant Shark Genome Sequencing Consortium"/>
            <person name="Venkatesh B."/>
            <person name="Lee A.P."/>
            <person name="Ravi V."/>
            <person name="Maurya A.K."/>
            <person name="Lian M.M."/>
            <person name="Swann J.B."/>
            <person name="Ohta Y."/>
            <person name="Flajnik M.F."/>
            <person name="Sutoh Y."/>
            <person name="Kasahara M."/>
            <person name="Hoon S."/>
            <person name="Gangu V."/>
            <person name="Roy S.W."/>
            <person name="Irimia M."/>
            <person name="Korzh V."/>
            <person name="Kondrychyn I."/>
            <person name="Lim Z.W."/>
            <person name="Tay B.H."/>
            <person name="Tohari S."/>
            <person name="Kong K.W."/>
            <person name="Ho S."/>
            <person name="Lorente-Galdos B."/>
            <person name="Quilez J."/>
            <person name="Marques-Bonet T."/>
            <person name="Raney B.J."/>
            <person name="Ingham P.W."/>
            <person name="Tay A."/>
            <person name="Hillier L.W."/>
            <person name="Minx P."/>
            <person name="Boehm T."/>
            <person name="Wilson R.K."/>
            <person name="Brenner S."/>
            <person name="Warren W.C."/>
        </authorList>
    </citation>
    <scope>NUCLEOTIDE SEQUENCE [LARGE SCALE GENOMIC DNA]</scope>
</reference>
<dbReference type="Pfam" id="PF11618">
    <property type="entry name" value="C2-C2_1"/>
    <property type="match status" value="1"/>
</dbReference>
<evidence type="ECO:0000259" key="8">
    <source>
        <dbReference type="PROSITE" id="PS50004"/>
    </source>
</evidence>
<gene>
    <name evidence="9" type="primary">rpgrip1l</name>
</gene>
<reference evidence="9" key="4">
    <citation type="submission" date="2025-08" db="UniProtKB">
        <authorList>
            <consortium name="Ensembl"/>
        </authorList>
    </citation>
    <scope>IDENTIFICATION</scope>
</reference>
<feature type="region of interest" description="Disordered" evidence="7">
    <location>
        <begin position="1003"/>
        <end position="1356"/>
    </location>
</feature>
<dbReference type="FunFam" id="2.60.40.150:FF:000073">
    <property type="entry name" value="protein fantom isoform X1"/>
    <property type="match status" value="1"/>
</dbReference>
<evidence type="ECO:0000256" key="7">
    <source>
        <dbReference type="SAM" id="MobiDB-lite"/>
    </source>
</evidence>
<reference evidence="10" key="2">
    <citation type="journal article" date="2007" name="PLoS Biol.">
        <title>Survey sequencing and comparative analysis of the elephant shark (Callorhinchus milii) genome.</title>
        <authorList>
            <person name="Venkatesh B."/>
            <person name="Kirkness E.F."/>
            <person name="Loh Y.H."/>
            <person name="Halpern A.L."/>
            <person name="Lee A.P."/>
            <person name="Johnson J."/>
            <person name="Dandona N."/>
            <person name="Viswanathan L.D."/>
            <person name="Tay A."/>
            <person name="Venter J.C."/>
            <person name="Strausberg R.L."/>
            <person name="Brenner S."/>
        </authorList>
    </citation>
    <scope>NUCLEOTIDE SEQUENCE [LARGE SCALE GENOMIC DNA]</scope>
</reference>
<evidence type="ECO:0000256" key="3">
    <source>
        <dbReference type="ARBA" id="ARBA00023054"/>
    </source>
</evidence>
<reference evidence="10" key="1">
    <citation type="journal article" date="2006" name="Science">
        <title>Ancient noncoding elements conserved in the human genome.</title>
        <authorList>
            <person name="Venkatesh B."/>
            <person name="Kirkness E.F."/>
            <person name="Loh Y.H."/>
            <person name="Halpern A.L."/>
            <person name="Lee A.P."/>
            <person name="Johnson J."/>
            <person name="Dandona N."/>
            <person name="Viswanathan L.D."/>
            <person name="Tay A."/>
            <person name="Venter J.C."/>
            <person name="Strausberg R.L."/>
            <person name="Brenner S."/>
        </authorList>
    </citation>
    <scope>NUCLEOTIDE SEQUENCE [LARGE SCALE GENOMIC DNA]</scope>
</reference>
<dbReference type="PROSITE" id="PS50004">
    <property type="entry name" value="C2"/>
    <property type="match status" value="1"/>
</dbReference>
<dbReference type="InterPro" id="IPR035892">
    <property type="entry name" value="C2_domain_sf"/>
</dbReference>
<accession>A0A4W3JWJ8</accession>
<evidence type="ECO:0000256" key="4">
    <source>
        <dbReference type="ARBA" id="ARBA00023069"/>
    </source>
</evidence>
<dbReference type="GO" id="GO:1905515">
    <property type="term" value="P:non-motile cilium assembly"/>
    <property type="evidence" value="ECO:0007669"/>
    <property type="project" value="TreeGrafter"/>
</dbReference>
<dbReference type="CDD" id="cd00030">
    <property type="entry name" value="C2"/>
    <property type="match status" value="1"/>
</dbReference>
<feature type="domain" description="C2" evidence="8">
    <location>
        <begin position="770"/>
        <end position="894"/>
    </location>
</feature>
<evidence type="ECO:0000313" key="10">
    <source>
        <dbReference type="Proteomes" id="UP000314986"/>
    </source>
</evidence>
<dbReference type="SMART" id="SM00239">
    <property type="entry name" value="C2"/>
    <property type="match status" value="1"/>
</dbReference>
<dbReference type="InterPro" id="IPR021656">
    <property type="entry name" value="C2-C2_1"/>
</dbReference>
<feature type="coiled-coil region" evidence="6">
    <location>
        <begin position="478"/>
        <end position="555"/>
    </location>
</feature>
<dbReference type="PANTHER" id="PTHR14240:SF1">
    <property type="entry name" value="PROTEIN FANTOM-RELATED"/>
    <property type="match status" value="1"/>
</dbReference>
<reference evidence="9" key="5">
    <citation type="submission" date="2025-09" db="UniProtKB">
        <authorList>
            <consortium name="Ensembl"/>
        </authorList>
    </citation>
    <scope>IDENTIFICATION</scope>
</reference>